<dbReference type="RefSeq" id="WP_279630388.1">
    <property type="nucleotide sequence ID" value="NZ_CP054614.1"/>
</dbReference>
<evidence type="ECO:0008006" key="3">
    <source>
        <dbReference type="Google" id="ProtNLM"/>
    </source>
</evidence>
<dbReference type="Proteomes" id="UP000247790">
    <property type="component" value="Unassembled WGS sequence"/>
</dbReference>
<protein>
    <recommendedName>
        <fullName evidence="3">WG repeat protein</fullName>
    </recommendedName>
</protein>
<dbReference type="EMBL" id="QJSW01000002">
    <property type="protein sequence ID" value="PYE51522.1"/>
    <property type="molecule type" value="Genomic_DNA"/>
</dbReference>
<gene>
    <name evidence="1" type="ORF">DFQ00_102316</name>
</gene>
<reference evidence="1 2" key="1">
    <citation type="submission" date="2018-06" db="EMBL/GenBank/DDBJ databases">
        <title>Genomic Encyclopedia of Type Strains, Phase III (KMG-III): the genomes of soil and plant-associated and newly described type strains.</title>
        <authorList>
            <person name="Whitman W."/>
        </authorList>
    </citation>
    <scope>NUCLEOTIDE SEQUENCE [LARGE SCALE GENOMIC DNA]</scope>
    <source>
        <strain evidence="1 2">CECT 7022</strain>
    </source>
</reference>
<proteinExistence type="predicted"/>
<organism evidence="1 2">
    <name type="scientific">Paenibacillus barcinonensis</name>
    <dbReference type="NCBI Taxonomy" id="198119"/>
    <lineage>
        <taxon>Bacteria</taxon>
        <taxon>Bacillati</taxon>
        <taxon>Bacillota</taxon>
        <taxon>Bacilli</taxon>
        <taxon>Bacillales</taxon>
        <taxon>Paenibacillaceae</taxon>
        <taxon>Paenibacillus</taxon>
    </lineage>
</organism>
<sequence length="41" mass="4716">MGAGYINEKGQFILGQEKYKLEYRTAVEGEFIVGQFNNYIP</sequence>
<evidence type="ECO:0000313" key="1">
    <source>
        <dbReference type="EMBL" id="PYE51522.1"/>
    </source>
</evidence>
<name>A0A2V4VD68_PAEBA</name>
<accession>A0A2V4VD68</accession>
<comment type="caution">
    <text evidence="1">The sequence shown here is derived from an EMBL/GenBank/DDBJ whole genome shotgun (WGS) entry which is preliminary data.</text>
</comment>
<dbReference type="AlphaFoldDB" id="A0A2V4VD68"/>
<evidence type="ECO:0000313" key="2">
    <source>
        <dbReference type="Proteomes" id="UP000247790"/>
    </source>
</evidence>